<keyword evidence="10" id="KW-1185">Reference proteome</keyword>
<feature type="transmembrane region" description="Helical" evidence="8">
    <location>
        <begin position="143"/>
        <end position="160"/>
    </location>
</feature>
<dbReference type="GO" id="GO:0006835">
    <property type="term" value="P:dicarboxylic acid transport"/>
    <property type="evidence" value="ECO:0007669"/>
    <property type="project" value="TreeGrafter"/>
</dbReference>
<dbReference type="GO" id="GO:0015293">
    <property type="term" value="F:symporter activity"/>
    <property type="evidence" value="ECO:0007669"/>
    <property type="project" value="UniProtKB-KW"/>
</dbReference>
<dbReference type="InterPro" id="IPR036458">
    <property type="entry name" value="Na:dicarbo_symporter_sf"/>
</dbReference>
<feature type="transmembrane region" description="Helical" evidence="8">
    <location>
        <begin position="208"/>
        <end position="237"/>
    </location>
</feature>
<keyword evidence="3" id="KW-1003">Cell membrane</keyword>
<dbReference type="PANTHER" id="PTHR42865:SF7">
    <property type="entry name" value="PROTON_GLUTAMATE-ASPARTATE SYMPORTER"/>
    <property type="match status" value="1"/>
</dbReference>
<evidence type="ECO:0000256" key="6">
    <source>
        <dbReference type="ARBA" id="ARBA00022989"/>
    </source>
</evidence>
<dbReference type="GO" id="GO:0005886">
    <property type="term" value="C:plasma membrane"/>
    <property type="evidence" value="ECO:0007669"/>
    <property type="project" value="UniProtKB-SubCell"/>
</dbReference>
<keyword evidence="4 8" id="KW-0812">Transmembrane</keyword>
<dbReference type="Gene3D" id="1.10.3860.10">
    <property type="entry name" value="Sodium:dicarboxylate symporter"/>
    <property type="match status" value="1"/>
</dbReference>
<organism evidence="9 10">
    <name type="scientific">Anaerospora hongkongensis</name>
    <dbReference type="NCBI Taxonomy" id="244830"/>
    <lineage>
        <taxon>Bacteria</taxon>
        <taxon>Bacillati</taxon>
        <taxon>Bacillota</taxon>
        <taxon>Negativicutes</taxon>
        <taxon>Selenomonadales</taxon>
        <taxon>Sporomusaceae</taxon>
        <taxon>Anaerospora</taxon>
    </lineage>
</organism>
<keyword evidence="2" id="KW-0813">Transport</keyword>
<feature type="transmembrane region" description="Helical" evidence="8">
    <location>
        <begin position="344"/>
        <end position="367"/>
    </location>
</feature>
<feature type="transmembrane region" description="Helical" evidence="8">
    <location>
        <begin position="313"/>
        <end position="332"/>
    </location>
</feature>
<protein>
    <submittedName>
        <fullName evidence="9">DAACS family dicarboxylate/amino acid:cation (Na+ or H+) symporter</fullName>
    </submittedName>
</protein>
<dbReference type="OrthoDB" id="9768885at2"/>
<dbReference type="Pfam" id="PF00375">
    <property type="entry name" value="SDF"/>
    <property type="match status" value="1"/>
</dbReference>
<dbReference type="InterPro" id="IPR001991">
    <property type="entry name" value="Na-dicarboxylate_symporter"/>
</dbReference>
<dbReference type="Proteomes" id="UP000295063">
    <property type="component" value="Unassembled WGS sequence"/>
</dbReference>
<keyword evidence="7 8" id="KW-0472">Membrane</keyword>
<feature type="transmembrane region" description="Helical" evidence="8">
    <location>
        <begin position="72"/>
        <end position="94"/>
    </location>
</feature>
<evidence type="ECO:0000313" key="10">
    <source>
        <dbReference type="Proteomes" id="UP000295063"/>
    </source>
</evidence>
<evidence type="ECO:0000256" key="8">
    <source>
        <dbReference type="SAM" id="Phobius"/>
    </source>
</evidence>
<reference evidence="9 10" key="1">
    <citation type="submission" date="2019-03" db="EMBL/GenBank/DDBJ databases">
        <title>Genomic Encyclopedia of Type Strains, Phase IV (KMG-IV): sequencing the most valuable type-strain genomes for metagenomic binning, comparative biology and taxonomic classification.</title>
        <authorList>
            <person name="Goeker M."/>
        </authorList>
    </citation>
    <scope>NUCLEOTIDE SEQUENCE [LARGE SCALE GENOMIC DNA]</scope>
    <source>
        <strain evidence="9 10">DSM 15969</strain>
    </source>
</reference>
<dbReference type="SUPFAM" id="SSF118215">
    <property type="entry name" value="Proton glutamate symport protein"/>
    <property type="match status" value="1"/>
</dbReference>
<gene>
    <name evidence="9" type="ORF">EV210_10263</name>
</gene>
<evidence type="ECO:0000256" key="7">
    <source>
        <dbReference type="ARBA" id="ARBA00023136"/>
    </source>
</evidence>
<evidence type="ECO:0000256" key="4">
    <source>
        <dbReference type="ARBA" id="ARBA00022692"/>
    </source>
</evidence>
<comment type="subcellular location">
    <subcellularLocation>
        <location evidence="1">Cell membrane</location>
        <topology evidence="1">Multi-pass membrane protein</topology>
    </subcellularLocation>
</comment>
<sequence length="421" mass="45238">MFKKVPLWQQIIVGMVIGIAIGLLTPKFGAQLKPLGDAFIRAIRMIVVPLVFTAILLAVVKVGGDIRKFGRMVAKSLFWFFVATSFAVILGIALNDIFHPAAGVTLKATGEIPKNLQTSVNWVQFFLDIIPTNVVEAAAGGKILPIIFFAVTFGIALGNIGEKAQVVIAFFDAVFQALFKLTAGIIAFAPIGVAGVMAWVLATQGLNVLFGLAKMVGVLYLGLAIMLGIFWVFLQFFTAINPQQMFKKILEPFLLAFVTTSSEVTLPVHMKILEENGVPNRIASFVLPLGYTFNLDGSTLYQALAFSFLTEAYGIEMSLATKGAIFVTILIASKGTASVPAASLVVLATVFTSLGMPLDGIAVLIGVDRFMDMGRTGFNVIGNSVAAIMVAKWEGVLGKTEEELLAMEEQQLIAKQQHLQA</sequence>
<name>A0A4R1Q2Z1_9FIRM</name>
<dbReference type="PANTHER" id="PTHR42865">
    <property type="entry name" value="PROTON/GLUTAMATE-ASPARTATE SYMPORTER"/>
    <property type="match status" value="1"/>
</dbReference>
<evidence type="ECO:0000256" key="3">
    <source>
        <dbReference type="ARBA" id="ARBA00022475"/>
    </source>
</evidence>
<proteinExistence type="predicted"/>
<accession>A0A4R1Q2Z1</accession>
<evidence type="ECO:0000256" key="1">
    <source>
        <dbReference type="ARBA" id="ARBA00004651"/>
    </source>
</evidence>
<feature type="transmembrane region" description="Helical" evidence="8">
    <location>
        <begin position="38"/>
        <end position="60"/>
    </location>
</feature>
<evidence type="ECO:0000256" key="2">
    <source>
        <dbReference type="ARBA" id="ARBA00022448"/>
    </source>
</evidence>
<keyword evidence="5" id="KW-0769">Symport</keyword>
<dbReference type="InterPro" id="IPR018107">
    <property type="entry name" value="Na-dicarboxylate_symporter_CS"/>
</dbReference>
<comment type="caution">
    <text evidence="9">The sequence shown here is derived from an EMBL/GenBank/DDBJ whole genome shotgun (WGS) entry which is preliminary data.</text>
</comment>
<dbReference type="PRINTS" id="PR00173">
    <property type="entry name" value="EDTRNSPORT"/>
</dbReference>
<dbReference type="FunFam" id="1.10.3860.10:FF:000001">
    <property type="entry name" value="C4-dicarboxylate transport protein"/>
    <property type="match status" value="1"/>
</dbReference>
<dbReference type="AlphaFoldDB" id="A0A4R1Q2Z1"/>
<feature type="transmembrane region" description="Helical" evidence="8">
    <location>
        <begin position="181"/>
        <end position="202"/>
    </location>
</feature>
<keyword evidence="6 8" id="KW-1133">Transmembrane helix</keyword>
<dbReference type="EMBL" id="SLUI01000002">
    <property type="protein sequence ID" value="TCL39155.1"/>
    <property type="molecule type" value="Genomic_DNA"/>
</dbReference>
<feature type="transmembrane region" description="Helical" evidence="8">
    <location>
        <begin position="7"/>
        <end position="26"/>
    </location>
</feature>
<dbReference type="PROSITE" id="PS00713">
    <property type="entry name" value="NA_DICARBOXYL_SYMP_1"/>
    <property type="match status" value="1"/>
</dbReference>
<evidence type="ECO:0000256" key="5">
    <source>
        <dbReference type="ARBA" id="ARBA00022847"/>
    </source>
</evidence>
<evidence type="ECO:0000313" key="9">
    <source>
        <dbReference type="EMBL" id="TCL39155.1"/>
    </source>
</evidence>
<dbReference type="RefSeq" id="WP_132075270.1">
    <property type="nucleotide sequence ID" value="NZ_SLUI01000002.1"/>
</dbReference>